<dbReference type="EMBL" id="RCZD01000004">
    <property type="protein sequence ID" value="TPG62569.1"/>
    <property type="molecule type" value="Genomic_DNA"/>
</dbReference>
<dbReference type="RefSeq" id="WP_140471744.1">
    <property type="nucleotide sequence ID" value="NZ_RCZD01000004.1"/>
</dbReference>
<name>A0A502GKB7_9GAMM</name>
<keyword evidence="2" id="KW-1185">Reference proteome</keyword>
<comment type="caution">
    <text evidence="1">The sequence shown here is derived from an EMBL/GenBank/DDBJ whole genome shotgun (WGS) entry which is preliminary data.</text>
</comment>
<evidence type="ECO:0000313" key="1">
    <source>
        <dbReference type="EMBL" id="TPG62569.1"/>
    </source>
</evidence>
<sequence length="101" mass="10776">MTTLKTIFAWLISIFYTPLPVTDQAAKPLTTPEVNIMSEPLIDGTVAQPAVAVTQSAPTPIEEIKAGVADFEAALTFVESGVAQLGEAAKDELKELAKKYL</sequence>
<organism evidence="1 2">
    <name type="scientific">Ewingella americana</name>
    <dbReference type="NCBI Taxonomy" id="41202"/>
    <lineage>
        <taxon>Bacteria</taxon>
        <taxon>Pseudomonadati</taxon>
        <taxon>Pseudomonadota</taxon>
        <taxon>Gammaproteobacteria</taxon>
        <taxon>Enterobacterales</taxon>
        <taxon>Yersiniaceae</taxon>
        <taxon>Ewingella</taxon>
    </lineage>
</organism>
<reference evidence="1 2" key="1">
    <citation type="journal article" date="2019" name="Environ. Microbiol.">
        <title>Species interactions and distinct microbial communities in high Arctic permafrost affected cryosols are associated with the CH4 and CO2 gas fluxes.</title>
        <authorList>
            <person name="Altshuler I."/>
            <person name="Hamel J."/>
            <person name="Turney S."/>
            <person name="Magnuson E."/>
            <person name="Levesque R."/>
            <person name="Greer C."/>
            <person name="Whyte L.G."/>
        </authorList>
    </citation>
    <scope>NUCLEOTIDE SEQUENCE [LARGE SCALE GENOMIC DNA]</scope>
    <source>
        <strain evidence="1 2">E4</strain>
    </source>
</reference>
<dbReference type="AlphaFoldDB" id="A0A502GKB7"/>
<dbReference type="OrthoDB" id="6556258at2"/>
<proteinExistence type="predicted"/>
<dbReference type="Proteomes" id="UP000317663">
    <property type="component" value="Unassembled WGS sequence"/>
</dbReference>
<protein>
    <submittedName>
        <fullName evidence="1">Uncharacterized protein</fullName>
    </submittedName>
</protein>
<evidence type="ECO:0000313" key="2">
    <source>
        <dbReference type="Proteomes" id="UP000317663"/>
    </source>
</evidence>
<gene>
    <name evidence="1" type="ORF">EAH77_08750</name>
</gene>
<accession>A0A502GKB7</accession>